<reference evidence="1 2" key="1">
    <citation type="submission" date="2019-09" db="EMBL/GenBank/DDBJ databases">
        <title>The draft genomes of Allium pathogen Pseudomonas sp.</title>
        <authorList>
            <person name="Fujikawa T."/>
            <person name="Sawada H."/>
        </authorList>
    </citation>
    <scope>NUCLEOTIDE SEQUENCE [LARGE SCALE GENOMIC DNA]</scope>
    <source>
        <strain evidence="1 2">MAFF 730085</strain>
    </source>
</reference>
<evidence type="ECO:0000313" key="2">
    <source>
        <dbReference type="Proteomes" id="UP000325438"/>
    </source>
</evidence>
<comment type="caution">
    <text evidence="1">The sequence shown here is derived from an EMBL/GenBank/DDBJ whole genome shotgun (WGS) entry which is preliminary data.</text>
</comment>
<proteinExistence type="predicted"/>
<sequence length="156" mass="16975">MLTRHVIPQTCATPSQGTLSASIGTSPALTLTAEGLNFARDYYTTDRQMRTTLSALERLPDMVHGVEITFLSTLTDGRYAIEDKKVSAVYWQLLVENDESVFYTHDADSGSISLAFSDALETVEGAFSFKSTNPDGSILVIDGGKFNIVGRDDLTL</sequence>
<dbReference type="RefSeq" id="WP_122250965.1">
    <property type="nucleotide sequence ID" value="NZ_JBLZPT010000042.1"/>
</dbReference>
<dbReference type="Proteomes" id="UP000325438">
    <property type="component" value="Unassembled WGS sequence"/>
</dbReference>
<organism evidence="1 2">
    <name type="scientific">Pseudomonas kitaguniensis</name>
    <dbReference type="NCBI Taxonomy" id="2607908"/>
    <lineage>
        <taxon>Bacteria</taxon>
        <taxon>Pseudomonadati</taxon>
        <taxon>Pseudomonadota</taxon>
        <taxon>Gammaproteobacteria</taxon>
        <taxon>Pseudomonadales</taxon>
        <taxon>Pseudomonadaceae</taxon>
        <taxon>Pseudomonas</taxon>
    </lineage>
</organism>
<dbReference type="AlphaFoldDB" id="A0A5N7JUF7"/>
<gene>
    <name evidence="1" type="ORF">F0170_14205</name>
</gene>
<name>A0A5N7JUF7_9PSED</name>
<evidence type="ECO:0000313" key="1">
    <source>
        <dbReference type="EMBL" id="MPQ85032.1"/>
    </source>
</evidence>
<protein>
    <submittedName>
        <fullName evidence="1">Uncharacterized protein</fullName>
    </submittedName>
</protein>
<accession>A0A5N7JUF7</accession>
<dbReference type="EMBL" id="VUBA01000082">
    <property type="protein sequence ID" value="MPQ85032.1"/>
    <property type="molecule type" value="Genomic_DNA"/>
</dbReference>